<accession>A0A5C6M6T1</accession>
<dbReference type="Proteomes" id="UP000321083">
    <property type="component" value="Unassembled WGS sequence"/>
</dbReference>
<name>A0A5C6M6T1_9PLAN</name>
<evidence type="ECO:0000256" key="1">
    <source>
        <dbReference type="SAM" id="MobiDB-lite"/>
    </source>
</evidence>
<organism evidence="2 3">
    <name type="scientific">Planctomyces bekefii</name>
    <dbReference type="NCBI Taxonomy" id="1653850"/>
    <lineage>
        <taxon>Bacteria</taxon>
        <taxon>Pseudomonadati</taxon>
        <taxon>Planctomycetota</taxon>
        <taxon>Planctomycetia</taxon>
        <taxon>Planctomycetales</taxon>
        <taxon>Planctomycetaceae</taxon>
        <taxon>Planctomyces</taxon>
    </lineage>
</organism>
<reference evidence="2 3" key="2">
    <citation type="submission" date="2019-08" db="EMBL/GenBank/DDBJ databases">
        <authorList>
            <person name="Henke P."/>
        </authorList>
    </citation>
    <scope>NUCLEOTIDE SEQUENCE [LARGE SCALE GENOMIC DNA]</scope>
    <source>
        <strain evidence="2">Phe10_nw2017</strain>
    </source>
</reference>
<comment type="caution">
    <text evidence="2">The sequence shown here is derived from an EMBL/GenBank/DDBJ whole genome shotgun (WGS) entry which is preliminary data.</text>
</comment>
<keyword evidence="3" id="KW-1185">Reference proteome</keyword>
<dbReference type="AlphaFoldDB" id="A0A5C6M6T1"/>
<dbReference type="EMBL" id="SRHE01000146">
    <property type="protein sequence ID" value="TWW09927.1"/>
    <property type="molecule type" value="Genomic_DNA"/>
</dbReference>
<proteinExistence type="predicted"/>
<gene>
    <name evidence="2" type="ORF">E3A20_09460</name>
</gene>
<evidence type="ECO:0000313" key="2">
    <source>
        <dbReference type="EMBL" id="TWW09927.1"/>
    </source>
</evidence>
<feature type="region of interest" description="Disordered" evidence="1">
    <location>
        <begin position="188"/>
        <end position="210"/>
    </location>
</feature>
<evidence type="ECO:0000313" key="3">
    <source>
        <dbReference type="Proteomes" id="UP000321083"/>
    </source>
</evidence>
<sequence length="210" mass="21772">MEGDYQDLINDNNKIVGNVQKGTSFIKELFGDSSTALGKIFGSFGSLGTQAVGSLASKPTLTTSVAGLGSIYTGVRSLKNLVKTVGSFSDPKSDPVSWLVYGLQSVLEGGLTLGLAAPFLNIKNPFAKIINGKEVVQLKTIAGAALAPMLLSIFIGMAKNDSVVNRLPLIGKPLKEISASVTEGLRHISTNTGDQNGAGQAQPQLPNLGG</sequence>
<reference evidence="2 3" key="1">
    <citation type="submission" date="2019-08" db="EMBL/GenBank/DDBJ databases">
        <title>100 year-old enigma solved: identification of Planctomyces bekefii, the type genus and species of the phylum Planctomycetes.</title>
        <authorList>
            <person name="Svetlana D.N."/>
            <person name="Overmann J."/>
        </authorList>
    </citation>
    <scope>NUCLEOTIDE SEQUENCE [LARGE SCALE GENOMIC DNA]</scope>
    <source>
        <strain evidence="2">Phe10_nw2017</strain>
    </source>
</reference>
<protein>
    <submittedName>
        <fullName evidence="2">Uncharacterized protein</fullName>
    </submittedName>
</protein>